<dbReference type="InterPro" id="IPR036291">
    <property type="entry name" value="NAD(P)-bd_dom_sf"/>
</dbReference>
<comment type="caution">
    <text evidence="4">The sequence shown here is derived from an EMBL/GenBank/DDBJ whole genome shotgun (WGS) entry which is preliminary data.</text>
</comment>
<dbReference type="PROSITE" id="PS00065">
    <property type="entry name" value="D_2_HYDROXYACID_DH_1"/>
    <property type="match status" value="1"/>
</dbReference>
<dbReference type="GO" id="GO:0051287">
    <property type="term" value="F:NAD binding"/>
    <property type="evidence" value="ECO:0007669"/>
    <property type="project" value="InterPro"/>
</dbReference>
<evidence type="ECO:0000313" key="4">
    <source>
        <dbReference type="EMBL" id="KAB8621919.1"/>
    </source>
</evidence>
<organism evidence="4 5">
    <name type="scientific">Carpinus fangiana</name>
    <dbReference type="NCBI Taxonomy" id="176857"/>
    <lineage>
        <taxon>Eukaryota</taxon>
        <taxon>Viridiplantae</taxon>
        <taxon>Streptophyta</taxon>
        <taxon>Embryophyta</taxon>
        <taxon>Tracheophyta</taxon>
        <taxon>Spermatophyta</taxon>
        <taxon>Magnoliopsida</taxon>
        <taxon>eudicotyledons</taxon>
        <taxon>Gunneridae</taxon>
        <taxon>Pentapetalae</taxon>
        <taxon>rosids</taxon>
        <taxon>fabids</taxon>
        <taxon>Fagales</taxon>
        <taxon>Betulaceae</taxon>
        <taxon>Carpinus</taxon>
    </lineage>
</organism>
<gene>
    <name evidence="4" type="ORF">FH972_026028</name>
</gene>
<evidence type="ECO:0000256" key="1">
    <source>
        <dbReference type="ARBA" id="ARBA00023002"/>
    </source>
</evidence>
<evidence type="ECO:0000259" key="3">
    <source>
        <dbReference type="Pfam" id="PF02826"/>
    </source>
</evidence>
<keyword evidence="2" id="KW-0520">NAD</keyword>
<dbReference type="Pfam" id="PF02826">
    <property type="entry name" value="2-Hacid_dh_C"/>
    <property type="match status" value="2"/>
</dbReference>
<dbReference type="InterPro" id="IPR006140">
    <property type="entry name" value="D-isomer_DH_NAD-bd"/>
</dbReference>
<keyword evidence="5" id="KW-1185">Reference proteome</keyword>
<evidence type="ECO:0000313" key="5">
    <source>
        <dbReference type="Proteomes" id="UP000327013"/>
    </source>
</evidence>
<dbReference type="PANTHER" id="PTHR43333:SF1">
    <property type="entry name" value="D-ISOMER SPECIFIC 2-HYDROXYACID DEHYDROGENASE NAD-BINDING DOMAIN-CONTAINING PROTEIN"/>
    <property type="match status" value="1"/>
</dbReference>
<dbReference type="Proteomes" id="UP000327013">
    <property type="component" value="Unassembled WGS sequence"/>
</dbReference>
<dbReference type="InterPro" id="IPR029752">
    <property type="entry name" value="D-isomer_DH_CS1"/>
</dbReference>
<dbReference type="GO" id="GO:0016491">
    <property type="term" value="F:oxidoreductase activity"/>
    <property type="evidence" value="ECO:0007669"/>
    <property type="project" value="UniProtKB-KW"/>
</dbReference>
<dbReference type="SUPFAM" id="SSF51735">
    <property type="entry name" value="NAD(P)-binding Rossmann-fold domains"/>
    <property type="match status" value="1"/>
</dbReference>
<sequence>MPALLCLDDRPPKHAKSTKSTRQFHGSTGGIVSWLDMSGARDVKSVKIGERHVDAKSVARCKGQTIPLRAPACGCSPLPRPTKIMFAKQPSAPTCYPKLPYTPPHLLPTSATASYLDGHAYAFHLNALVLLVGRLCACRRSAIFPLATSLLEYTKLFPSISTITSCTMGGGLHEPTRHRYPHLVIIVPFSEPKPLIASLRLAHPHTHITFFDETSHPTIPPCLFESATALCTFSSLPHNPRLEAPHLEWVHFLSAGVDWISEHPIYKDTPNVLLTTSRGVHGPQVAEWALMTRLVHSHQYDVLHDLQSQHRWLSDGDDSPNLTSVSDSVGKRIGILGYGSIGRQVGRLARAMGMHVIAYTSSERKSKDERRDIGYIVPGTGDPNGAYPLEWYSGTDRLSLHRFLGAQLDWLVVCVPLTPQTQHMLGSDEFQVLSRRCAFISNIARGSVIRQDDLIAALRQGLLQGAALDVTDPEPLPKESPLWDMANVTVTPHVSGKGSAYLSRALDILHLNLLRHERHERLINLVDRKKGY</sequence>
<evidence type="ECO:0000256" key="2">
    <source>
        <dbReference type="ARBA" id="ARBA00023027"/>
    </source>
</evidence>
<dbReference type="PANTHER" id="PTHR43333">
    <property type="entry name" value="2-HACID_DH_C DOMAIN-CONTAINING PROTEIN"/>
    <property type="match status" value="1"/>
</dbReference>
<name>A0A5N6L2R3_9ROSI</name>
<keyword evidence="1" id="KW-0560">Oxidoreductase</keyword>
<accession>A0A5N6L2R3</accession>
<feature type="domain" description="D-isomer specific 2-hydroxyacid dehydrogenase NAD-binding" evidence="3">
    <location>
        <begin position="296"/>
        <end position="369"/>
    </location>
</feature>
<feature type="domain" description="D-isomer specific 2-hydroxyacid dehydrogenase NAD-binding" evidence="3">
    <location>
        <begin position="406"/>
        <end position="495"/>
    </location>
</feature>
<proteinExistence type="predicted"/>
<dbReference type="EMBL" id="VIBQ01000075">
    <property type="protein sequence ID" value="KAB8621919.1"/>
    <property type="molecule type" value="Genomic_DNA"/>
</dbReference>
<dbReference type="OrthoDB" id="298012at2759"/>
<dbReference type="Gene3D" id="3.40.50.720">
    <property type="entry name" value="NAD(P)-binding Rossmann-like Domain"/>
    <property type="match status" value="2"/>
</dbReference>
<reference evidence="4 5" key="1">
    <citation type="submission" date="2019-06" db="EMBL/GenBank/DDBJ databases">
        <title>A chromosomal-level reference genome of Carpinus fangiana (Coryloideae, Betulaceae).</title>
        <authorList>
            <person name="Yang X."/>
            <person name="Wang Z."/>
            <person name="Zhang L."/>
            <person name="Hao G."/>
            <person name="Liu J."/>
            <person name="Yang Y."/>
        </authorList>
    </citation>
    <scope>NUCLEOTIDE SEQUENCE [LARGE SCALE GENOMIC DNA]</scope>
    <source>
        <strain evidence="4">Cfa_2016G</strain>
        <tissue evidence="4">Leaf</tissue>
    </source>
</reference>
<dbReference type="AlphaFoldDB" id="A0A5N6L2R3"/>
<protein>
    <recommendedName>
        <fullName evidence="3">D-isomer specific 2-hydroxyacid dehydrogenase NAD-binding domain-containing protein</fullName>
    </recommendedName>
</protein>
<dbReference type="CDD" id="cd12163">
    <property type="entry name" value="2-Hacid_dh_5"/>
    <property type="match status" value="1"/>
</dbReference>